<dbReference type="Pfam" id="PF00593">
    <property type="entry name" value="TonB_dep_Rec_b-barrel"/>
    <property type="match status" value="1"/>
</dbReference>
<name>A0ABT8ZPP4_9SPHN</name>
<keyword evidence="4 14" id="KW-1134">Transmembrane beta strand</keyword>
<evidence type="ECO:0000256" key="9">
    <source>
        <dbReference type="ARBA" id="ARBA00023065"/>
    </source>
</evidence>
<evidence type="ECO:0000256" key="10">
    <source>
        <dbReference type="ARBA" id="ARBA00023077"/>
    </source>
</evidence>
<evidence type="ECO:0000256" key="4">
    <source>
        <dbReference type="ARBA" id="ARBA00022452"/>
    </source>
</evidence>
<keyword evidence="9" id="KW-0406">Ion transport</keyword>
<evidence type="ECO:0000256" key="16">
    <source>
        <dbReference type="RuleBase" id="RU003357"/>
    </source>
</evidence>
<dbReference type="InterPro" id="IPR010917">
    <property type="entry name" value="TonB_rcpt_CS"/>
</dbReference>
<evidence type="ECO:0000256" key="6">
    <source>
        <dbReference type="ARBA" id="ARBA00022692"/>
    </source>
</evidence>
<feature type="domain" description="TonB-dependent receptor plug" evidence="19">
    <location>
        <begin position="58"/>
        <end position="155"/>
    </location>
</feature>
<keyword evidence="21" id="KW-1185">Reference proteome</keyword>
<evidence type="ECO:0000256" key="3">
    <source>
        <dbReference type="ARBA" id="ARBA00022448"/>
    </source>
</evidence>
<evidence type="ECO:0000259" key="18">
    <source>
        <dbReference type="Pfam" id="PF00593"/>
    </source>
</evidence>
<evidence type="ECO:0000256" key="11">
    <source>
        <dbReference type="ARBA" id="ARBA00023136"/>
    </source>
</evidence>
<dbReference type="Gene3D" id="2.170.130.10">
    <property type="entry name" value="TonB-dependent receptor, plug domain"/>
    <property type="match status" value="1"/>
</dbReference>
<dbReference type="PANTHER" id="PTHR32552">
    <property type="entry name" value="FERRICHROME IRON RECEPTOR-RELATED"/>
    <property type="match status" value="1"/>
</dbReference>
<keyword evidence="8" id="KW-0408">Iron</keyword>
<keyword evidence="7 17" id="KW-0732">Signal</keyword>
<evidence type="ECO:0000256" key="14">
    <source>
        <dbReference type="PROSITE-ProRule" id="PRU01360"/>
    </source>
</evidence>
<dbReference type="InterPro" id="IPR010105">
    <property type="entry name" value="TonB_sidphr_rcpt"/>
</dbReference>
<evidence type="ECO:0000256" key="17">
    <source>
        <dbReference type="SAM" id="SignalP"/>
    </source>
</evidence>
<evidence type="ECO:0000256" key="5">
    <source>
        <dbReference type="ARBA" id="ARBA00022496"/>
    </source>
</evidence>
<evidence type="ECO:0000256" key="1">
    <source>
        <dbReference type="ARBA" id="ARBA00004571"/>
    </source>
</evidence>
<evidence type="ECO:0000256" key="2">
    <source>
        <dbReference type="ARBA" id="ARBA00009810"/>
    </source>
</evidence>
<dbReference type="InterPro" id="IPR036942">
    <property type="entry name" value="Beta-barrel_TonB_sf"/>
</dbReference>
<dbReference type="CDD" id="cd01347">
    <property type="entry name" value="ligand_gated_channel"/>
    <property type="match status" value="1"/>
</dbReference>
<comment type="similarity">
    <text evidence="2 14 16">Belongs to the TonB-dependent receptor family.</text>
</comment>
<organism evidence="20 21">
    <name type="scientific">Sphingobium cyanobacteriorum</name>
    <dbReference type="NCBI Taxonomy" id="3063954"/>
    <lineage>
        <taxon>Bacteria</taxon>
        <taxon>Pseudomonadati</taxon>
        <taxon>Pseudomonadota</taxon>
        <taxon>Alphaproteobacteria</taxon>
        <taxon>Sphingomonadales</taxon>
        <taxon>Sphingomonadaceae</taxon>
        <taxon>Sphingobium</taxon>
    </lineage>
</organism>
<feature type="signal peptide" evidence="17">
    <location>
        <begin position="1"/>
        <end position="25"/>
    </location>
</feature>
<keyword evidence="12 20" id="KW-0675">Receptor</keyword>
<dbReference type="Pfam" id="PF07715">
    <property type="entry name" value="Plug"/>
    <property type="match status" value="1"/>
</dbReference>
<dbReference type="EMBL" id="JAUQOM010000009">
    <property type="protein sequence ID" value="MDO7836503.1"/>
    <property type="molecule type" value="Genomic_DNA"/>
</dbReference>
<evidence type="ECO:0000256" key="15">
    <source>
        <dbReference type="PROSITE-ProRule" id="PRU10144"/>
    </source>
</evidence>
<reference evidence="20" key="1">
    <citation type="submission" date="2023-07" db="EMBL/GenBank/DDBJ databases">
        <title>Bacterial whole genome sequence for Sphingobium sp. HBC34.</title>
        <authorList>
            <person name="Le V."/>
            <person name="Ko S.-R."/>
            <person name="Ahn C.-Y."/>
            <person name="Oh H.-M."/>
        </authorList>
    </citation>
    <scope>NUCLEOTIDE SEQUENCE</scope>
    <source>
        <strain evidence="20">HBC34</strain>
    </source>
</reference>
<dbReference type="NCBIfam" id="TIGR01783">
    <property type="entry name" value="TonB-siderophor"/>
    <property type="match status" value="1"/>
</dbReference>
<dbReference type="InterPro" id="IPR037066">
    <property type="entry name" value="Plug_dom_sf"/>
</dbReference>
<evidence type="ECO:0000256" key="13">
    <source>
        <dbReference type="ARBA" id="ARBA00023237"/>
    </source>
</evidence>
<dbReference type="InterPro" id="IPR039426">
    <property type="entry name" value="TonB-dep_rcpt-like"/>
</dbReference>
<dbReference type="InterPro" id="IPR012910">
    <property type="entry name" value="Plug_dom"/>
</dbReference>
<keyword evidence="13 14" id="KW-0998">Cell outer membrane</keyword>
<comment type="caution">
    <text evidence="20">The sequence shown here is derived from an EMBL/GenBank/DDBJ whole genome shotgun (WGS) entry which is preliminary data.</text>
</comment>
<comment type="subcellular location">
    <subcellularLocation>
        <location evidence="1 14">Cell outer membrane</location>
        <topology evidence="1 14">Multi-pass membrane protein</topology>
    </subcellularLocation>
</comment>
<proteinExistence type="inferred from homology"/>
<dbReference type="InterPro" id="IPR000531">
    <property type="entry name" value="Beta-barrel_TonB"/>
</dbReference>
<evidence type="ECO:0000256" key="12">
    <source>
        <dbReference type="ARBA" id="ARBA00023170"/>
    </source>
</evidence>
<sequence>MVRSVLHASMLALLATSFLSPCAYAQDSDKIEAADGAIIVYGNGTDRNGAATGLDLSPRETPQSLTIITREQIDDQAASAIADVLEYTTGLSVKRVDRGRNLLSARGFNITNFQLDGLPFATGNIGLEESSTVIYDRVEVVRGAVGLLQGAGEPSASINMVRRQADARTLTGALTLEAASWDHLSATADISTPLTSDGSVRARFAAEVYRQDAFVDLESSKGFTLYAVIGADLGPGTRLRAGGSYQKDERNGVMWAQLPYWYDDGTVARWSRSKTTAANWNAWDTAETSAFLTIGQDLGTGWTLTGDVSYFQQTEDSKLIWMYGNPNRATGASMTSWPYWYLSKPRQWNLNLQLKGHFGLLGRQHELVVGAMYHHRKTGWSNRDPDPSTVAPTGDFNAWDGSYAEPDWGPRFRMSDFGTTKQSALYGVTRLQLLDPVKLIVGGRFSNWVRDEDEAFYTLNPYRLKKKNIFTPYAGLVVDLTDILSAYASYTSIFNPQTNRDRNGRYLDPLEGANYEAGLKADLMNGRLRLSGALFRIEQDNFAVPDTGYFVPGTTDIASKPAMGTVSKGYEMEMQGEVLPGWDISAGWSHFKATDADGNDVQAHQPRKVFRMATKYAFAGALDGFTVGGSSRWESRPPQEAANPATGLTEKVGQKAYWLINLMGAYDFTDQLSFQVNVNNLFDKRYYNTNSWFGGYIFGEPRNVRATLRFGF</sequence>
<keyword evidence="3 14" id="KW-0813">Transport</keyword>
<keyword evidence="11 14" id="KW-0472">Membrane</keyword>
<dbReference type="PROSITE" id="PS01156">
    <property type="entry name" value="TONB_DEPENDENT_REC_2"/>
    <property type="match status" value="1"/>
</dbReference>
<evidence type="ECO:0000313" key="21">
    <source>
        <dbReference type="Proteomes" id="UP001176471"/>
    </source>
</evidence>
<dbReference type="PROSITE" id="PS52016">
    <property type="entry name" value="TONB_DEPENDENT_REC_3"/>
    <property type="match status" value="1"/>
</dbReference>
<dbReference type="SUPFAM" id="SSF56935">
    <property type="entry name" value="Porins"/>
    <property type="match status" value="1"/>
</dbReference>
<keyword evidence="6 14" id="KW-0812">Transmembrane</keyword>
<keyword evidence="5" id="KW-0410">Iron transport</keyword>
<feature type="domain" description="TonB-dependent receptor-like beta-barrel" evidence="18">
    <location>
        <begin position="240"/>
        <end position="681"/>
    </location>
</feature>
<evidence type="ECO:0000259" key="19">
    <source>
        <dbReference type="Pfam" id="PF07715"/>
    </source>
</evidence>
<accession>A0ABT8ZPP4</accession>
<dbReference type="RefSeq" id="WP_304536925.1">
    <property type="nucleotide sequence ID" value="NZ_JAUQOM010000009.1"/>
</dbReference>
<gene>
    <name evidence="20" type="ORF">Q4610_15760</name>
</gene>
<feature type="short sequence motif" description="TonB C-terminal box" evidence="15">
    <location>
        <begin position="695"/>
        <end position="712"/>
    </location>
</feature>
<feature type="chain" id="PRO_5047374471" evidence="17">
    <location>
        <begin position="26"/>
        <end position="712"/>
    </location>
</feature>
<evidence type="ECO:0000256" key="7">
    <source>
        <dbReference type="ARBA" id="ARBA00022729"/>
    </source>
</evidence>
<dbReference type="Proteomes" id="UP001176471">
    <property type="component" value="Unassembled WGS sequence"/>
</dbReference>
<evidence type="ECO:0000256" key="8">
    <source>
        <dbReference type="ARBA" id="ARBA00023004"/>
    </source>
</evidence>
<protein>
    <submittedName>
        <fullName evidence="20">TonB-dependent siderophore receptor</fullName>
    </submittedName>
</protein>
<keyword evidence="10 16" id="KW-0798">TonB box</keyword>
<dbReference type="PANTHER" id="PTHR32552:SF74">
    <property type="entry name" value="HYDROXAMATE SIDEROPHORE RECEPTOR FHUE"/>
    <property type="match status" value="1"/>
</dbReference>
<dbReference type="Gene3D" id="2.40.170.20">
    <property type="entry name" value="TonB-dependent receptor, beta-barrel domain"/>
    <property type="match status" value="1"/>
</dbReference>
<evidence type="ECO:0000313" key="20">
    <source>
        <dbReference type="EMBL" id="MDO7836503.1"/>
    </source>
</evidence>